<dbReference type="RefSeq" id="XP_035824734.1">
    <property type="nucleotide sequence ID" value="XM_035968841.1"/>
</dbReference>
<sequence>MFISDRTKPGKTEIRPDADFFHLSHSLNTRDLRHNDPYVASTKEGLPARMQYKPAKGGNPFSTSVMKDDYSDLNRRSYTQAQVRMLEQDNKLASKMIENSHFFHTDNSGMNQFRSVTMHDFVQPDEMTGGKFNPDFTL</sequence>
<evidence type="ECO:0000313" key="2">
    <source>
        <dbReference type="RefSeq" id="XP_035824734.1"/>
    </source>
</evidence>
<dbReference type="GeneID" id="118477420"/>
<accession>A0ABM1VQP2</accession>
<organism evidence="1 2">
    <name type="scientific">Aplysia californica</name>
    <name type="common">California sea hare</name>
    <dbReference type="NCBI Taxonomy" id="6500"/>
    <lineage>
        <taxon>Eukaryota</taxon>
        <taxon>Metazoa</taxon>
        <taxon>Spiralia</taxon>
        <taxon>Lophotrochozoa</taxon>
        <taxon>Mollusca</taxon>
        <taxon>Gastropoda</taxon>
        <taxon>Heterobranchia</taxon>
        <taxon>Euthyneura</taxon>
        <taxon>Tectipleura</taxon>
        <taxon>Aplysiida</taxon>
        <taxon>Aplysioidea</taxon>
        <taxon>Aplysiidae</taxon>
        <taxon>Aplysia</taxon>
    </lineage>
</organism>
<keyword evidence="1" id="KW-1185">Reference proteome</keyword>
<evidence type="ECO:0000313" key="1">
    <source>
        <dbReference type="Proteomes" id="UP000694888"/>
    </source>
</evidence>
<name>A0ABM1VQP2_APLCA</name>
<reference evidence="2" key="1">
    <citation type="submission" date="2025-08" db="UniProtKB">
        <authorList>
            <consortium name="RefSeq"/>
        </authorList>
    </citation>
    <scope>IDENTIFICATION</scope>
</reference>
<gene>
    <name evidence="2" type="primary">LOC118477420</name>
</gene>
<dbReference type="Proteomes" id="UP000694888">
    <property type="component" value="Unplaced"/>
</dbReference>
<proteinExistence type="predicted"/>
<protein>
    <submittedName>
        <fullName evidence="2">Uncharacterized protein LOC118477420</fullName>
    </submittedName>
</protein>